<comment type="caution">
    <text evidence="1">The sequence shown here is derived from an EMBL/GenBank/DDBJ whole genome shotgun (WGS) entry which is preliminary data.</text>
</comment>
<sequence length="286" mass="33595">MTPTWLYHQDFARLSLNRDIIPPLHLLTQEGLLPTNTRMFRVGKKRRQPLIPEAERQRTRDALNLRSEKSPNTSTITHLRQRFRDTASVADRKRSGRTFILKTKVADMETALQRSLMKRPSVYINIITEFISLLNSDERYLGCSKTLQRVTYHGGFHRDASLKAVDRRAPNNSKYWQWTTAWQADWHQVVFSDESRFNLWDHDVRIRFTRYVGERYHPECVIERNSSRTPGKDNTHPHVAKTVRDSCSARHMRLFLWPAYSTDMSPIGHVWDLVGRCLARDPRPVS</sequence>
<dbReference type="InterPro" id="IPR036397">
    <property type="entry name" value="RNaseH_sf"/>
</dbReference>
<dbReference type="Proteomes" id="UP000887159">
    <property type="component" value="Unassembled WGS sequence"/>
</dbReference>
<evidence type="ECO:0000313" key="1">
    <source>
        <dbReference type="EMBL" id="GFY00333.1"/>
    </source>
</evidence>
<dbReference type="EMBL" id="BMAU01021219">
    <property type="protein sequence ID" value="GFY00333.1"/>
    <property type="molecule type" value="Genomic_DNA"/>
</dbReference>
<dbReference type="AlphaFoldDB" id="A0A8X6S4G4"/>
<name>A0A8X6S4G4_TRICX</name>
<dbReference type="Gene3D" id="3.30.420.10">
    <property type="entry name" value="Ribonuclease H-like superfamily/Ribonuclease H"/>
    <property type="match status" value="2"/>
</dbReference>
<accession>A0A8X6S4G4</accession>
<keyword evidence="2" id="KW-1185">Reference proteome</keyword>
<reference evidence="1" key="1">
    <citation type="submission" date="2020-08" db="EMBL/GenBank/DDBJ databases">
        <title>Multicomponent nature underlies the extraordinary mechanical properties of spider dragline silk.</title>
        <authorList>
            <person name="Kono N."/>
            <person name="Nakamura H."/>
            <person name="Mori M."/>
            <person name="Yoshida Y."/>
            <person name="Ohtoshi R."/>
            <person name="Malay A.D."/>
            <person name="Moran D.A.P."/>
            <person name="Tomita M."/>
            <person name="Numata K."/>
            <person name="Arakawa K."/>
        </authorList>
    </citation>
    <scope>NUCLEOTIDE SEQUENCE</scope>
</reference>
<protein>
    <submittedName>
        <fullName evidence="1">Transposable element Tcb2 transposase</fullName>
    </submittedName>
</protein>
<organism evidence="1 2">
    <name type="scientific">Trichonephila clavipes</name>
    <name type="common">Golden silk orbweaver</name>
    <name type="synonym">Nephila clavipes</name>
    <dbReference type="NCBI Taxonomy" id="2585209"/>
    <lineage>
        <taxon>Eukaryota</taxon>
        <taxon>Metazoa</taxon>
        <taxon>Ecdysozoa</taxon>
        <taxon>Arthropoda</taxon>
        <taxon>Chelicerata</taxon>
        <taxon>Arachnida</taxon>
        <taxon>Araneae</taxon>
        <taxon>Araneomorphae</taxon>
        <taxon>Entelegynae</taxon>
        <taxon>Araneoidea</taxon>
        <taxon>Nephilidae</taxon>
        <taxon>Trichonephila</taxon>
    </lineage>
</organism>
<evidence type="ECO:0000313" key="2">
    <source>
        <dbReference type="Proteomes" id="UP000887159"/>
    </source>
</evidence>
<gene>
    <name evidence="1" type="primary">X975_02615</name>
    <name evidence="1" type="ORF">TNCV_4711351</name>
</gene>
<proteinExistence type="predicted"/>
<dbReference type="GO" id="GO:0003676">
    <property type="term" value="F:nucleic acid binding"/>
    <property type="evidence" value="ECO:0007669"/>
    <property type="project" value="InterPro"/>
</dbReference>